<dbReference type="EMBL" id="LR788658">
    <property type="protein sequence ID" value="CAB3264520.1"/>
    <property type="molecule type" value="mRNA"/>
</dbReference>
<evidence type="ECO:0000256" key="4">
    <source>
        <dbReference type="ARBA" id="ARBA00023132"/>
    </source>
</evidence>
<gene>
    <name evidence="7" type="primary">Nup93</name>
</gene>
<dbReference type="GO" id="GO:0005643">
    <property type="term" value="C:nuclear pore"/>
    <property type="evidence" value="ECO:0007669"/>
    <property type="project" value="UniProtKB-SubCell"/>
</dbReference>
<protein>
    <recommendedName>
        <fullName evidence="6">Nuclear pore protein</fullName>
    </recommendedName>
</protein>
<evidence type="ECO:0000256" key="2">
    <source>
        <dbReference type="ARBA" id="ARBA00004617"/>
    </source>
</evidence>
<evidence type="ECO:0000256" key="5">
    <source>
        <dbReference type="ARBA" id="ARBA00023242"/>
    </source>
</evidence>
<accession>A0A6F9DNA8</accession>
<dbReference type="GO" id="GO:0006606">
    <property type="term" value="P:protein import into nucleus"/>
    <property type="evidence" value="ECO:0007669"/>
    <property type="project" value="TreeGrafter"/>
</dbReference>
<dbReference type="GO" id="GO:0031965">
    <property type="term" value="C:nuclear membrane"/>
    <property type="evidence" value="ECO:0007669"/>
    <property type="project" value="UniProtKB-SubCell"/>
</dbReference>
<dbReference type="GO" id="GO:0017056">
    <property type="term" value="F:structural constituent of nuclear pore"/>
    <property type="evidence" value="ECO:0007669"/>
    <property type="project" value="InterPro"/>
</dbReference>
<sequence>MAQVGFSDLLQRAEELSSGLETNLELPHVQRSFQQLLDAGQKLCSKTTQQQDDMQIKASLLLCTEGKDVPRISDKLKSLASTTNNLDQLQTRYETDIEGFLQAEHESAILGAVEQQKSNCLKDMDQRHWKGIVTSWEKEKENILKSLIGSDGNLQFIRDTPASKGSEMFGNIANKKGLPSSMKPWELAYSEKVMAYIDELLSSKSTLPLGKHCENGAVKMKTTEITSMWKMVNHIIVSQNQNLFSGQRDPKLLLQHAQQYLEQTYREYMLSSVYSLAQSAELGGAPSTLNLVKSFLKISPVSTNQICDGEQINGSSVWAIIFYCLRCGDLNTAGKVAKTFEYICPDFNIWINEYIVGGQKLSLSTRTTMKLHFKRTVRTSSDIYKIAVYCIIGKFSFMDEHKEIVKKTEDYLWFKLCQVNIEITSESSDDLSLKQLQNLVSVVYGEGHFHANDNPLLYFQVLFLTCQFEAAIEFLSRFDSLLPHAVHIALVLHENNQLYTSGAQATLLTEINDANSLSSICILNIAQLVMLYTQRFELSNPSIAMNYFYFLRDVQHEGQSLFEKCLCELIQETGEYEMLLGRLNSDGSRKYGLVDKYCSDPKELITKVATVTEKKGLYEDAVLLYDLSGNSDKVLQLLNRLLCVAVSKTDEFHPERARVKKLSLDIAERYRMQNTVTAASLQSTFHLLLDLIAFFDLYHADQHEQAFDVLSQLQLLPTDTEQVSEFAQAFKMHSDEIRQNVAPLLLASMNLLTKKSTKSSKTERTQLKKTARALIIFAGMLPYHLPADTTSLLVKLEVQLK</sequence>
<dbReference type="Pfam" id="PF04097">
    <property type="entry name" value="Nic96"/>
    <property type="match status" value="1"/>
</dbReference>
<keyword evidence="5 6" id="KW-0539">Nucleus</keyword>
<reference evidence="7" key="1">
    <citation type="submission" date="2020-04" db="EMBL/GenBank/DDBJ databases">
        <authorList>
            <person name="Neveu A P."/>
        </authorList>
    </citation>
    <scope>NUCLEOTIDE SEQUENCE</scope>
    <source>
        <tissue evidence="7">Whole embryo</tissue>
    </source>
</reference>
<keyword evidence="6" id="KW-0813">Transport</keyword>
<evidence type="ECO:0000256" key="3">
    <source>
        <dbReference type="ARBA" id="ARBA00010186"/>
    </source>
</evidence>
<dbReference type="AlphaFoldDB" id="A0A6F9DNA8"/>
<evidence type="ECO:0000313" key="7">
    <source>
        <dbReference type="EMBL" id="CAB3264520.1"/>
    </source>
</evidence>
<proteinExistence type="evidence at transcript level"/>
<keyword evidence="6" id="KW-0509">mRNA transport</keyword>
<keyword evidence="4 6" id="KW-0906">Nuclear pore complex</keyword>
<dbReference type="PANTHER" id="PTHR11225">
    <property type="entry name" value="NUCLEAR PORE COMPLEX PROTEIN NUP93 NUCLEOPORIN NUP93 DEAD EYE PROTEIN"/>
    <property type="match status" value="1"/>
</dbReference>
<comment type="similarity">
    <text evidence="3 6">Belongs to the nucleoporin interacting component (NIC) family.</text>
</comment>
<keyword evidence="6" id="KW-0811">Translocation</keyword>
<keyword evidence="6" id="KW-0653">Protein transport</keyword>
<name>A0A6F9DNA8_9ASCI</name>
<organism evidence="7">
    <name type="scientific">Phallusia mammillata</name>
    <dbReference type="NCBI Taxonomy" id="59560"/>
    <lineage>
        <taxon>Eukaryota</taxon>
        <taxon>Metazoa</taxon>
        <taxon>Chordata</taxon>
        <taxon>Tunicata</taxon>
        <taxon>Ascidiacea</taxon>
        <taxon>Phlebobranchia</taxon>
        <taxon>Ascidiidae</taxon>
        <taxon>Phallusia</taxon>
    </lineage>
</organism>
<keyword evidence="6" id="KW-0472">Membrane</keyword>
<evidence type="ECO:0000256" key="1">
    <source>
        <dbReference type="ARBA" id="ARBA00004567"/>
    </source>
</evidence>
<dbReference type="GO" id="GO:0016973">
    <property type="term" value="P:poly(A)+ mRNA export from nucleus"/>
    <property type="evidence" value="ECO:0007669"/>
    <property type="project" value="TreeGrafter"/>
</dbReference>
<dbReference type="PANTHER" id="PTHR11225:SF4">
    <property type="entry name" value="NUCLEAR PORE COMPLEX PROTEIN NUP93"/>
    <property type="match status" value="1"/>
</dbReference>
<dbReference type="InterPro" id="IPR007231">
    <property type="entry name" value="Nucleoporin_int_Nup93/Nic96"/>
</dbReference>
<evidence type="ECO:0000256" key="6">
    <source>
        <dbReference type="RuleBase" id="RU364035"/>
    </source>
</evidence>
<comment type="subcellular location">
    <subcellularLocation>
        <location evidence="2">Nucleus membrane</location>
        <topology evidence="2">Peripheral membrane protein</topology>
    </subcellularLocation>
    <subcellularLocation>
        <location evidence="1 6">Nucleus</location>
        <location evidence="1 6">Nuclear pore complex</location>
    </subcellularLocation>
</comment>